<dbReference type="GO" id="GO:0009626">
    <property type="term" value="P:plant-type hypersensitive response"/>
    <property type="evidence" value="ECO:0007669"/>
    <property type="project" value="UniProtKB-ARBA"/>
</dbReference>
<dbReference type="InterPro" id="IPR002182">
    <property type="entry name" value="NB-ARC"/>
</dbReference>
<dbReference type="PANTHER" id="PTHR23155">
    <property type="entry name" value="DISEASE RESISTANCE PROTEIN RP"/>
    <property type="match status" value="1"/>
</dbReference>
<dbReference type="EMBL" id="OZ075134">
    <property type="protein sequence ID" value="CAL4992240.1"/>
    <property type="molecule type" value="Genomic_DNA"/>
</dbReference>
<name>A0ABC9B4D4_9POAL</name>
<dbReference type="InterPro" id="IPR032675">
    <property type="entry name" value="LRR_dom_sf"/>
</dbReference>
<organism evidence="12 13">
    <name type="scientific">Urochloa decumbens</name>
    <dbReference type="NCBI Taxonomy" id="240449"/>
    <lineage>
        <taxon>Eukaryota</taxon>
        <taxon>Viridiplantae</taxon>
        <taxon>Streptophyta</taxon>
        <taxon>Embryophyta</taxon>
        <taxon>Tracheophyta</taxon>
        <taxon>Spermatophyta</taxon>
        <taxon>Magnoliopsida</taxon>
        <taxon>Liliopsida</taxon>
        <taxon>Poales</taxon>
        <taxon>Poaceae</taxon>
        <taxon>PACMAD clade</taxon>
        <taxon>Panicoideae</taxon>
        <taxon>Panicodae</taxon>
        <taxon>Paniceae</taxon>
        <taxon>Melinidinae</taxon>
        <taxon>Urochloa</taxon>
    </lineage>
</organism>
<dbReference type="InterPro" id="IPR058922">
    <property type="entry name" value="WHD_DRP"/>
</dbReference>
<dbReference type="Pfam" id="PF23598">
    <property type="entry name" value="LRR_14"/>
    <property type="match status" value="2"/>
</dbReference>
<dbReference type="GO" id="GO:0000166">
    <property type="term" value="F:nucleotide binding"/>
    <property type="evidence" value="ECO:0007669"/>
    <property type="project" value="UniProtKB-KW"/>
</dbReference>
<keyword evidence="4" id="KW-0547">Nucleotide-binding</keyword>
<keyword evidence="3" id="KW-0677">Repeat</keyword>
<dbReference type="InterPro" id="IPR041118">
    <property type="entry name" value="Rx_N"/>
</dbReference>
<evidence type="ECO:0000259" key="9">
    <source>
        <dbReference type="Pfam" id="PF18052"/>
    </source>
</evidence>
<dbReference type="GO" id="GO:0002758">
    <property type="term" value="P:innate immune response-activating signaling pathway"/>
    <property type="evidence" value="ECO:0007669"/>
    <property type="project" value="UniProtKB-ARBA"/>
</dbReference>
<dbReference type="SUPFAM" id="SSF52058">
    <property type="entry name" value="L domain-like"/>
    <property type="match status" value="1"/>
</dbReference>
<feature type="domain" description="Disease resistance N-terminal" evidence="9">
    <location>
        <begin position="15"/>
        <end position="97"/>
    </location>
</feature>
<evidence type="ECO:0000256" key="7">
    <source>
        <dbReference type="SAM" id="Coils"/>
    </source>
</evidence>
<evidence type="ECO:0000313" key="13">
    <source>
        <dbReference type="Proteomes" id="UP001497457"/>
    </source>
</evidence>
<reference evidence="12 13" key="2">
    <citation type="submission" date="2024-10" db="EMBL/GenBank/DDBJ databases">
        <authorList>
            <person name="Ryan C."/>
        </authorList>
    </citation>
    <scope>NUCLEOTIDE SEQUENCE [LARGE SCALE GENOMIC DNA]</scope>
</reference>
<feature type="domain" description="Disease resistance R13L4/SHOC-2-like LRR" evidence="11">
    <location>
        <begin position="893"/>
        <end position="1119"/>
    </location>
</feature>
<evidence type="ECO:0000259" key="10">
    <source>
        <dbReference type="Pfam" id="PF23559"/>
    </source>
</evidence>
<dbReference type="InterPro" id="IPR042197">
    <property type="entry name" value="Apaf_helical"/>
</dbReference>
<dbReference type="Gene3D" id="1.20.5.4130">
    <property type="match status" value="1"/>
</dbReference>
<dbReference type="InterPro" id="IPR036388">
    <property type="entry name" value="WH-like_DNA-bd_sf"/>
</dbReference>
<keyword evidence="5" id="KW-0611">Plant defense</keyword>
<dbReference type="InterPro" id="IPR044974">
    <property type="entry name" value="Disease_R_plants"/>
</dbReference>
<dbReference type="Proteomes" id="UP001497457">
    <property type="component" value="Chromosome 24b"/>
</dbReference>
<dbReference type="Gene3D" id="1.10.10.10">
    <property type="entry name" value="Winged helix-like DNA-binding domain superfamily/Winged helix DNA-binding domain"/>
    <property type="match status" value="1"/>
</dbReference>
<dbReference type="SUPFAM" id="SSF52540">
    <property type="entry name" value="P-loop containing nucleoside triphosphate hydrolases"/>
    <property type="match status" value="2"/>
</dbReference>
<evidence type="ECO:0000256" key="6">
    <source>
        <dbReference type="ARBA" id="ARBA00023054"/>
    </source>
</evidence>
<dbReference type="InterPro" id="IPR055414">
    <property type="entry name" value="LRR_R13L4/SHOC2-like"/>
</dbReference>
<evidence type="ECO:0000313" key="12">
    <source>
        <dbReference type="EMBL" id="CAL4992240.1"/>
    </source>
</evidence>
<dbReference type="Pfam" id="PF18052">
    <property type="entry name" value="Rx_N"/>
    <property type="match status" value="1"/>
</dbReference>
<feature type="domain" description="Disease resistance R13L4/SHOC-2-like LRR" evidence="11">
    <location>
        <begin position="724"/>
        <end position="822"/>
    </location>
</feature>
<dbReference type="Pfam" id="PF00931">
    <property type="entry name" value="NB-ARC"/>
    <property type="match status" value="2"/>
</dbReference>
<evidence type="ECO:0000256" key="4">
    <source>
        <dbReference type="ARBA" id="ARBA00022741"/>
    </source>
</evidence>
<reference evidence="13" key="1">
    <citation type="submission" date="2024-06" db="EMBL/GenBank/DDBJ databases">
        <authorList>
            <person name="Ryan C."/>
        </authorList>
    </citation>
    <scope>NUCLEOTIDE SEQUENCE [LARGE SCALE GENOMIC DNA]</scope>
</reference>
<dbReference type="CDD" id="cd14798">
    <property type="entry name" value="RX-CC_like"/>
    <property type="match status" value="1"/>
</dbReference>
<dbReference type="AlphaFoldDB" id="A0ABC9B4D4"/>
<evidence type="ECO:0000259" key="8">
    <source>
        <dbReference type="Pfam" id="PF00931"/>
    </source>
</evidence>
<dbReference type="Gene3D" id="3.80.10.10">
    <property type="entry name" value="Ribonuclease Inhibitor"/>
    <property type="match status" value="2"/>
</dbReference>
<comment type="similarity">
    <text evidence="1">Belongs to the disease resistance NB-LRR family.</text>
</comment>
<dbReference type="FunFam" id="1.10.10.10:FF:000322">
    <property type="entry name" value="Probable disease resistance protein At1g63360"/>
    <property type="match status" value="1"/>
</dbReference>
<proteinExistence type="inferred from homology"/>
<evidence type="ECO:0008006" key="14">
    <source>
        <dbReference type="Google" id="ProtNLM"/>
    </source>
</evidence>
<dbReference type="Pfam" id="PF23559">
    <property type="entry name" value="WHD_DRP"/>
    <property type="match status" value="1"/>
</dbReference>
<dbReference type="Gene3D" id="1.10.8.430">
    <property type="entry name" value="Helical domain of apoptotic protease-activating factors"/>
    <property type="match status" value="1"/>
</dbReference>
<dbReference type="PANTHER" id="PTHR23155:SF1114">
    <property type="entry name" value="OS02G0475500 PROTEIN"/>
    <property type="match status" value="1"/>
</dbReference>
<evidence type="ECO:0000256" key="5">
    <source>
        <dbReference type="ARBA" id="ARBA00022821"/>
    </source>
</evidence>
<feature type="coiled-coil region" evidence="7">
    <location>
        <begin position="390"/>
        <end position="417"/>
    </location>
</feature>
<dbReference type="GO" id="GO:0042742">
    <property type="term" value="P:defense response to bacterium"/>
    <property type="evidence" value="ECO:0007669"/>
    <property type="project" value="UniProtKB-ARBA"/>
</dbReference>
<dbReference type="InterPro" id="IPR027417">
    <property type="entry name" value="P-loop_NTPase"/>
</dbReference>
<dbReference type="InterPro" id="IPR038005">
    <property type="entry name" value="RX-like_CC"/>
</dbReference>
<keyword evidence="13" id="KW-1185">Reference proteome</keyword>
<dbReference type="Gene3D" id="3.40.50.300">
    <property type="entry name" value="P-loop containing nucleotide triphosphate hydrolases"/>
    <property type="match status" value="2"/>
</dbReference>
<feature type="domain" description="NB-ARC" evidence="8">
    <location>
        <begin position="406"/>
        <end position="510"/>
    </location>
</feature>
<evidence type="ECO:0000256" key="3">
    <source>
        <dbReference type="ARBA" id="ARBA00022737"/>
    </source>
</evidence>
<dbReference type="PRINTS" id="PR00364">
    <property type="entry name" value="DISEASERSIST"/>
</dbReference>
<gene>
    <name evidence="12" type="ORF">URODEC1_LOCUS61023</name>
</gene>
<evidence type="ECO:0000259" key="11">
    <source>
        <dbReference type="Pfam" id="PF23598"/>
    </source>
</evidence>
<feature type="domain" description="NB-ARC" evidence="8">
    <location>
        <begin position="256"/>
        <end position="379"/>
    </location>
</feature>
<sequence>MEATALSVGKSVLGGALGYAKSAFAEEVALQLVIQRDHAFVPDELEMMRSFMMEAHEERDGSIEVVKTWVKQVRDTAYDVEDSLQDFAVRLERSSRWRFLRTVLDRRRVAKQMKELRAKVEDVSQRNVRYRLIKGSGSKATVATEQSGLAAATIFGVDDARRAAKHENERVDLVQLINQEDEDLEVIAVWGTSGDIGQTSIIRAAYENQDVQTKFPTRAWVRVMHPFSPKDFVQSLVNQFHATEGVEALLDTHNPDAQSKFIGGAWVKVMHPFGPKGFVQSLLNQFRPAEGVEVLLETEKAEQDLARKFNEFVNEKRFFIVVNGLTTIEEWDQIKRIFPDNKKGSRIVVSTTQVEVASLCAGQDSQASELKQLSADQTLYAFYDKPEDILRSLVVQLREESSKKEELLNNRANKNESLAMMGVEGLSEEIKRLLEARSCLIVLDDLSSITEWDQIIQGFYWMGKTTRIIVTTRKENIANHCSGKDGVVHNLEVLKEEDAFKLLSQKVFGRATNFVQQNPELIKEANQILKKCDGLPLAIDTIGGYLASRPKTRAEWRKLNENISAELEMNPELGMIRTVLQKSYDGLPYELKSCFLYLSIFPEDYIISRRRLVRRWTAEGYSSERRGKSANEMAESYFTELKYRSMILSSQQSVDSRKSIDSCKVHDLIRDIAISKSMEENLVFRLEEGCGLSAHHGAIRHLAISSNWKGDQSQYESIVDLSRIRSLTVFGNFRPFYISEKMRLLRVLDLEDTDDLRYHQLDNIWKLLHLKYLSLRGCYRIDLLPDSLGNLRQLQMLDVRDTWVKALPKTIIKLRKLQYIIHAGRKSDYVQEEKDSLMRRCLQGACLCATCCIPILCDIDGPSHKALTRRDACTFACCVKFPALMTGVDDERGAMVPCGTRKLKDLHTLREVNVGRGIAVLHDIKMITGLRKLGVSVINKKNGPAFRAAISNLSRLESLSVRSEARGTGLCGCLDDISSPPENLQSLKLYGNLEKLPEWIKKLPHLVKLKLEFTRLSEYDATMEFLGKLPKLEILILSWFWSRFEGEELDFKYLQAGVAYGGLRVLSIRGENPLKSLKIQRGTMPKLERLHFSGPVDNGFCFSGLEFLPSIIEVRLRVHFLWVLKRLHDAPDFDTRHKMWEDEQEYRRKKGELKKKIQEQLAGNTNEPIVTVD</sequence>
<feature type="domain" description="Disease resistance protein winged helix" evidence="10">
    <location>
        <begin position="600"/>
        <end position="673"/>
    </location>
</feature>
<evidence type="ECO:0000256" key="2">
    <source>
        <dbReference type="ARBA" id="ARBA00022614"/>
    </source>
</evidence>
<protein>
    <recommendedName>
        <fullName evidence="14">Disease resistance protein RPM1</fullName>
    </recommendedName>
</protein>
<keyword evidence="2" id="KW-0433">Leucine-rich repeat</keyword>
<accession>A0ABC9B4D4</accession>
<evidence type="ECO:0000256" key="1">
    <source>
        <dbReference type="ARBA" id="ARBA00008894"/>
    </source>
</evidence>
<keyword evidence="6 7" id="KW-0175">Coiled coil</keyword>